<name>A0ABY4E2L0_9NEIS</name>
<reference evidence="1 2" key="1">
    <citation type="journal article" date="2022" name="Res Sq">
        <title>Evolution of multicellular longitudinally dividing oral cavity symbionts (Neisseriaceae).</title>
        <authorList>
            <person name="Nyongesa S."/>
            <person name="Weber P."/>
            <person name="Bernet E."/>
            <person name="Pullido F."/>
            <person name="Nieckarz M."/>
            <person name="Delaby M."/>
            <person name="Nieves C."/>
            <person name="Viehboeck T."/>
            <person name="Krause N."/>
            <person name="Rivera-Millot A."/>
            <person name="Nakamura A."/>
            <person name="Vischer N."/>
            <person name="VanNieuwenhze M."/>
            <person name="Brun Y."/>
            <person name="Cava F."/>
            <person name="Bulgheresi S."/>
            <person name="Veyrier F."/>
        </authorList>
    </citation>
    <scope>NUCLEOTIDE SEQUENCE [LARGE SCALE GENOMIC DNA]</scope>
    <source>
        <strain evidence="1 2">SN4</strain>
    </source>
</reference>
<keyword evidence="2" id="KW-1185">Reference proteome</keyword>
<dbReference type="EMBL" id="CP091511">
    <property type="protein sequence ID" value="UOO90008.1"/>
    <property type="molecule type" value="Genomic_DNA"/>
</dbReference>
<gene>
    <name evidence="1" type="ORF">LVJ82_03190</name>
</gene>
<evidence type="ECO:0000313" key="2">
    <source>
        <dbReference type="Proteomes" id="UP000832011"/>
    </source>
</evidence>
<sequence length="60" mass="6462">MPAFPEIIETIALNPATQTPTQAFSLPPSPLRIAATGQVSLNGKALQPLDARAQLYPYRD</sequence>
<dbReference type="Proteomes" id="UP000832011">
    <property type="component" value="Chromosome"/>
</dbReference>
<organism evidence="1 2">
    <name type="scientific">Vitreoscilla massiliensis</name>
    <dbReference type="NCBI Taxonomy" id="1689272"/>
    <lineage>
        <taxon>Bacteria</taxon>
        <taxon>Pseudomonadati</taxon>
        <taxon>Pseudomonadota</taxon>
        <taxon>Betaproteobacteria</taxon>
        <taxon>Neisseriales</taxon>
        <taxon>Neisseriaceae</taxon>
        <taxon>Vitreoscilla</taxon>
    </lineage>
</organism>
<dbReference type="RefSeq" id="WP_244796787.1">
    <property type="nucleotide sequence ID" value="NZ_CP091511.1"/>
</dbReference>
<protein>
    <submittedName>
        <fullName evidence="1">Uncharacterized protein</fullName>
    </submittedName>
</protein>
<accession>A0ABY4E2L0</accession>
<evidence type="ECO:0000313" key="1">
    <source>
        <dbReference type="EMBL" id="UOO90008.1"/>
    </source>
</evidence>
<proteinExistence type="predicted"/>